<gene>
    <name evidence="2" type="ORF">ACFS2C_05225</name>
</gene>
<evidence type="ECO:0000313" key="3">
    <source>
        <dbReference type="Proteomes" id="UP001597478"/>
    </source>
</evidence>
<sequence length="98" mass="10346">MLGPVLTPAQQTLALVRRTTGAVCGALATLPRLTTVLADLRETAAQLERLATFAAAELPEIVYQLEAVRAQLIAIERQLAGESTVTPATPRNGSRPPS</sequence>
<comment type="caution">
    <text evidence="2">The sequence shown here is derived from an EMBL/GenBank/DDBJ whole genome shotgun (WGS) entry which is preliminary data.</text>
</comment>
<keyword evidence="3" id="KW-1185">Reference proteome</keyword>
<proteinExistence type="predicted"/>
<dbReference type="Proteomes" id="UP001597478">
    <property type="component" value="Unassembled WGS sequence"/>
</dbReference>
<dbReference type="RefSeq" id="WP_377388882.1">
    <property type="nucleotide sequence ID" value="NZ_JBHSAN010000014.1"/>
</dbReference>
<organism evidence="2 3">
    <name type="scientific">Prauserella oleivorans</name>
    <dbReference type="NCBI Taxonomy" id="1478153"/>
    <lineage>
        <taxon>Bacteria</taxon>
        <taxon>Bacillati</taxon>
        <taxon>Actinomycetota</taxon>
        <taxon>Actinomycetes</taxon>
        <taxon>Pseudonocardiales</taxon>
        <taxon>Pseudonocardiaceae</taxon>
        <taxon>Prauserella</taxon>
    </lineage>
</organism>
<reference evidence="3" key="1">
    <citation type="journal article" date="2019" name="Int. J. Syst. Evol. Microbiol.">
        <title>The Global Catalogue of Microorganisms (GCM) 10K type strain sequencing project: providing services to taxonomists for standard genome sequencing and annotation.</title>
        <authorList>
            <consortium name="The Broad Institute Genomics Platform"/>
            <consortium name="The Broad Institute Genome Sequencing Center for Infectious Disease"/>
            <person name="Wu L."/>
            <person name="Ma J."/>
        </authorList>
    </citation>
    <scope>NUCLEOTIDE SEQUENCE [LARGE SCALE GENOMIC DNA]</scope>
    <source>
        <strain evidence="3">IBRC-M 10906</strain>
    </source>
</reference>
<dbReference type="EMBL" id="JBHUOF010000005">
    <property type="protein sequence ID" value="MFD2798792.1"/>
    <property type="molecule type" value="Genomic_DNA"/>
</dbReference>
<name>A0ABW5W4A8_9PSEU</name>
<protein>
    <submittedName>
        <fullName evidence="2">Uncharacterized protein</fullName>
    </submittedName>
</protein>
<accession>A0ABW5W4A8</accession>
<feature type="coiled-coil region" evidence="1">
    <location>
        <begin position="30"/>
        <end position="57"/>
    </location>
</feature>
<evidence type="ECO:0000313" key="2">
    <source>
        <dbReference type="EMBL" id="MFD2798792.1"/>
    </source>
</evidence>
<evidence type="ECO:0000256" key="1">
    <source>
        <dbReference type="SAM" id="Coils"/>
    </source>
</evidence>
<keyword evidence="1" id="KW-0175">Coiled coil</keyword>